<dbReference type="AlphaFoldDB" id="A0A9P3EZK5"/>
<feature type="compositionally biased region" description="Basic residues" evidence="5">
    <location>
        <begin position="196"/>
        <end position="205"/>
    </location>
</feature>
<comment type="subcellular location">
    <subcellularLocation>
        <location evidence="1">Nucleus</location>
        <location evidence="1">Nucleolus</location>
    </subcellularLocation>
</comment>
<reference evidence="6 7" key="1">
    <citation type="submission" date="2018-10" db="EMBL/GenBank/DDBJ databases">
        <title>Pan-genome distribution and transcriptional activeness of fungal secondary metabolism genes in Aspergillus section Fumigati.</title>
        <authorList>
            <person name="Takahashi H."/>
            <person name="Umemura M."/>
            <person name="Ninomiya A."/>
            <person name="Kusuya Y."/>
            <person name="Urayama S."/>
            <person name="Shimizu M."/>
            <person name="Watanabe A."/>
            <person name="Kamei K."/>
            <person name="Yaguchi T."/>
            <person name="Hagiwara D."/>
        </authorList>
    </citation>
    <scope>NUCLEOTIDE SEQUENCE [LARGE SCALE GENOMIC DNA]</scope>
    <source>
        <strain evidence="6 7">IFM 55266</strain>
    </source>
</reference>
<feature type="compositionally biased region" description="Polar residues" evidence="5">
    <location>
        <begin position="145"/>
        <end position="154"/>
    </location>
</feature>
<dbReference type="OrthoDB" id="264532at2759"/>
<evidence type="ECO:0000313" key="7">
    <source>
        <dbReference type="Proteomes" id="UP001043456"/>
    </source>
</evidence>
<keyword evidence="7" id="KW-1185">Reference proteome</keyword>
<keyword evidence="2" id="KW-0539">Nucleus</keyword>
<evidence type="ECO:0000313" key="6">
    <source>
        <dbReference type="EMBL" id="GIJ91582.1"/>
    </source>
</evidence>
<dbReference type="InterPro" id="IPR050656">
    <property type="entry name" value="PINX1"/>
</dbReference>
<evidence type="ECO:0000256" key="5">
    <source>
        <dbReference type="SAM" id="MobiDB-lite"/>
    </source>
</evidence>
<name>A0A9P3EZK5_9EURO</name>
<proteinExistence type="predicted"/>
<feature type="compositionally biased region" description="Polar residues" evidence="5">
    <location>
        <begin position="15"/>
        <end position="25"/>
    </location>
</feature>
<dbReference type="GO" id="GO:0005730">
    <property type="term" value="C:nucleolus"/>
    <property type="evidence" value="ECO:0007669"/>
    <property type="project" value="UniProtKB-SubCell"/>
</dbReference>
<feature type="region of interest" description="Disordered" evidence="5">
    <location>
        <begin position="1"/>
        <end position="25"/>
    </location>
</feature>
<gene>
    <name evidence="6" type="ORF">Asppvi_010550</name>
</gene>
<feature type="compositionally biased region" description="Basic and acidic residues" evidence="5">
    <location>
        <begin position="206"/>
        <end position="220"/>
    </location>
</feature>
<accession>A0A9P3EZK5</accession>
<comment type="caution">
    <text evidence="6">The sequence shown here is derived from an EMBL/GenBank/DDBJ whole genome shotgun (WGS) entry which is preliminary data.</text>
</comment>
<dbReference type="GeneID" id="67009160"/>
<dbReference type="PANTHER" id="PTHR23149">
    <property type="entry name" value="G PATCH DOMAIN CONTAINING PROTEIN"/>
    <property type="match status" value="1"/>
</dbReference>
<dbReference type="Proteomes" id="UP001043456">
    <property type="component" value="Unassembled WGS sequence"/>
</dbReference>
<feature type="region of interest" description="Disordered" evidence="5">
    <location>
        <begin position="144"/>
        <end position="231"/>
    </location>
</feature>
<dbReference type="EMBL" id="BHVY01000008">
    <property type="protein sequence ID" value="GIJ91582.1"/>
    <property type="molecule type" value="Genomic_DNA"/>
</dbReference>
<feature type="compositionally biased region" description="Basic residues" evidence="5">
    <location>
        <begin position="1"/>
        <end position="11"/>
    </location>
</feature>
<evidence type="ECO:0000256" key="2">
    <source>
        <dbReference type="ARBA" id="ARBA00023242"/>
    </source>
</evidence>
<sequence>MGLAAPRKKTKISHDPNNTSWSRSTDGFGHRILKAQGWTPGSFLGARNATHSDLFTTASASHIRVVLKDDTLGLGARPKRDLLDEPTGLDAFKGLLGRLNGKSDTQLEAEQQKRNDAKLARYAATKWQTVRFISGGLLVQEKDNATASPTSQNLRADFPRKTSSPESENGLFKMEPMDSDSQQEDCATTKEDEEKKKKKKKKKKGKELDMSSRKSREKKQEKRQKKRKISDCDGLDAETADISSTKVVLAVANDKGTCAVASNSPSTSRERQPMGRRIFRSRHIEQKKKALMDDKSLNEVFIILSYYQSLSMLHRG</sequence>
<evidence type="ECO:0000256" key="4">
    <source>
        <dbReference type="ARBA" id="ARBA00040376"/>
    </source>
</evidence>
<evidence type="ECO:0000256" key="1">
    <source>
        <dbReference type="ARBA" id="ARBA00004604"/>
    </source>
</evidence>
<dbReference type="RefSeq" id="XP_043162328.1">
    <property type="nucleotide sequence ID" value="XM_043306393.1"/>
</dbReference>
<protein>
    <recommendedName>
        <fullName evidence="4">Protein PXR1</fullName>
    </recommendedName>
    <alternativeName>
        <fullName evidence="3">Protein pxr1</fullName>
    </alternativeName>
</protein>
<evidence type="ECO:0000256" key="3">
    <source>
        <dbReference type="ARBA" id="ARBA00040137"/>
    </source>
</evidence>
<organism evidence="6 7">
    <name type="scientific">Aspergillus pseudoviridinutans</name>
    <dbReference type="NCBI Taxonomy" id="1517512"/>
    <lineage>
        <taxon>Eukaryota</taxon>
        <taxon>Fungi</taxon>
        <taxon>Dikarya</taxon>
        <taxon>Ascomycota</taxon>
        <taxon>Pezizomycotina</taxon>
        <taxon>Eurotiomycetes</taxon>
        <taxon>Eurotiomycetidae</taxon>
        <taxon>Eurotiales</taxon>
        <taxon>Aspergillaceae</taxon>
        <taxon>Aspergillus</taxon>
        <taxon>Aspergillus subgen. Fumigati</taxon>
    </lineage>
</organism>
<dbReference type="PANTHER" id="PTHR23149:SF31">
    <property type="entry name" value="PROTEIN PXR1"/>
    <property type="match status" value="1"/>
</dbReference>